<keyword evidence="1" id="KW-0812">Transmembrane</keyword>
<dbReference type="EMBL" id="JAHBAY010000004">
    <property type="protein sequence ID" value="MBT0769666.1"/>
    <property type="molecule type" value="Genomic_DNA"/>
</dbReference>
<keyword evidence="1" id="KW-1133">Transmembrane helix</keyword>
<evidence type="ECO:0000256" key="1">
    <source>
        <dbReference type="SAM" id="Phobius"/>
    </source>
</evidence>
<dbReference type="RefSeq" id="WP_214155962.1">
    <property type="nucleotide sequence ID" value="NZ_JAHBAY010000004.1"/>
</dbReference>
<sequence length="102" mass="10630">MHTLALEWQAIWKILLTGLALGAGLPTLFAVGVRSLAYGTGGDAEEHAPGVTPAPHPVGRAVAYLCFAIVLLVVALGLVMIVASGFGKTLDFSSVYPVLRDK</sequence>
<comment type="caution">
    <text evidence="2">The sequence shown here is derived from an EMBL/GenBank/DDBJ whole genome shotgun (WGS) entry which is preliminary data.</text>
</comment>
<name>A0ABS5TF11_9ACTN</name>
<evidence type="ECO:0000313" key="2">
    <source>
        <dbReference type="EMBL" id="MBT0769666.1"/>
    </source>
</evidence>
<organism evidence="2 3">
    <name type="scientific">Kineosporia corallincola</name>
    <dbReference type="NCBI Taxonomy" id="2835133"/>
    <lineage>
        <taxon>Bacteria</taxon>
        <taxon>Bacillati</taxon>
        <taxon>Actinomycetota</taxon>
        <taxon>Actinomycetes</taxon>
        <taxon>Kineosporiales</taxon>
        <taxon>Kineosporiaceae</taxon>
        <taxon>Kineosporia</taxon>
    </lineage>
</organism>
<reference evidence="2 3" key="1">
    <citation type="submission" date="2021-05" db="EMBL/GenBank/DDBJ databases">
        <title>Kineosporia and Streptomyces sp. nov. two new marine actinobacteria isolated from Coral.</title>
        <authorList>
            <person name="Buangrab K."/>
            <person name="Sutthacheep M."/>
            <person name="Yeemin T."/>
            <person name="Harunari E."/>
            <person name="Igarashi Y."/>
            <person name="Kanchanasin P."/>
            <person name="Tanasupawat S."/>
            <person name="Phongsopitanun W."/>
        </authorList>
    </citation>
    <scope>NUCLEOTIDE SEQUENCE [LARGE SCALE GENOMIC DNA]</scope>
    <source>
        <strain evidence="2 3">J2-2</strain>
    </source>
</reference>
<keyword evidence="3" id="KW-1185">Reference proteome</keyword>
<proteinExistence type="predicted"/>
<protein>
    <recommendedName>
        <fullName evidence="4">Transmembrane protein</fullName>
    </recommendedName>
</protein>
<accession>A0ABS5TF11</accession>
<evidence type="ECO:0008006" key="4">
    <source>
        <dbReference type="Google" id="ProtNLM"/>
    </source>
</evidence>
<dbReference type="Proteomes" id="UP001197247">
    <property type="component" value="Unassembled WGS sequence"/>
</dbReference>
<gene>
    <name evidence="2" type="ORF">KIH74_12080</name>
</gene>
<keyword evidence="1" id="KW-0472">Membrane</keyword>
<feature type="transmembrane region" description="Helical" evidence="1">
    <location>
        <begin position="61"/>
        <end position="83"/>
    </location>
</feature>
<evidence type="ECO:0000313" key="3">
    <source>
        <dbReference type="Proteomes" id="UP001197247"/>
    </source>
</evidence>